<name>K2KKA0_9GAMM</name>
<sequence length="108" mass="12802">MESSIDGIQKVYSQMEDNGWDPTAPLKWGFFFYSRKEIDLKGVFSELEGHEYKMEGLRNIDDEQWLLHVSKRDVLTPDKLYRRNVAFNELAEAYHSYYDGWDVAKDVE</sequence>
<evidence type="ECO:0000259" key="1">
    <source>
        <dbReference type="Pfam" id="PF06877"/>
    </source>
</evidence>
<dbReference type="EMBL" id="AMRI01000001">
    <property type="protein sequence ID" value="EKE77805.1"/>
    <property type="molecule type" value="Genomic_DNA"/>
</dbReference>
<feature type="domain" description="Regulator of ribonuclease activity B" evidence="1">
    <location>
        <begin position="9"/>
        <end position="103"/>
    </location>
</feature>
<dbReference type="AlphaFoldDB" id="K2KKA0"/>
<proteinExistence type="predicted"/>
<dbReference type="SUPFAM" id="SSF89946">
    <property type="entry name" value="Hypothetical protein VC0424"/>
    <property type="match status" value="1"/>
</dbReference>
<evidence type="ECO:0000313" key="3">
    <source>
        <dbReference type="Proteomes" id="UP000006755"/>
    </source>
</evidence>
<evidence type="ECO:0000313" key="2">
    <source>
        <dbReference type="EMBL" id="EKE77805.1"/>
    </source>
</evidence>
<protein>
    <recommendedName>
        <fullName evidence="1">Regulator of ribonuclease activity B domain-containing protein</fullName>
    </recommendedName>
</protein>
<dbReference type="Proteomes" id="UP000006755">
    <property type="component" value="Unassembled WGS sequence"/>
</dbReference>
<gene>
    <name evidence="2" type="ORF">B3C1_00055</name>
</gene>
<dbReference type="OrthoDB" id="894113at2"/>
<dbReference type="Gene3D" id="3.30.70.970">
    <property type="entry name" value="RraB-like"/>
    <property type="match status" value="1"/>
</dbReference>
<dbReference type="Pfam" id="PF06877">
    <property type="entry name" value="RraB"/>
    <property type="match status" value="1"/>
</dbReference>
<reference evidence="2 3" key="1">
    <citation type="journal article" date="2012" name="J. Bacteriol.">
        <title>Genome Sequence of Gallaecimonas xiamenensis Type Strain 3-C-1.</title>
        <authorList>
            <person name="Lai Q."/>
            <person name="Wang L."/>
            <person name="Wang W."/>
            <person name="Shao Z."/>
        </authorList>
    </citation>
    <scope>NUCLEOTIDE SEQUENCE [LARGE SCALE GENOMIC DNA]</scope>
    <source>
        <strain evidence="2 3">3-C-1</strain>
    </source>
</reference>
<dbReference type="RefSeq" id="WP_008482062.1">
    <property type="nucleotide sequence ID" value="NZ_AMRI01000001.1"/>
</dbReference>
<dbReference type="eggNOG" id="COG0457">
    <property type="taxonomic scope" value="Bacteria"/>
</dbReference>
<keyword evidence="3" id="KW-1185">Reference proteome</keyword>
<organism evidence="2 3">
    <name type="scientific">Gallaecimonas xiamenensis 3-C-1</name>
    <dbReference type="NCBI Taxonomy" id="745411"/>
    <lineage>
        <taxon>Bacteria</taxon>
        <taxon>Pseudomonadati</taxon>
        <taxon>Pseudomonadota</taxon>
        <taxon>Gammaproteobacteria</taxon>
        <taxon>Enterobacterales</taxon>
        <taxon>Gallaecimonadaceae</taxon>
        <taxon>Gallaecimonas</taxon>
    </lineage>
</organism>
<accession>K2KKA0</accession>
<dbReference type="InterPro" id="IPR036701">
    <property type="entry name" value="RraB-like_sf"/>
</dbReference>
<dbReference type="InterPro" id="IPR009671">
    <property type="entry name" value="RraB_dom"/>
</dbReference>
<comment type="caution">
    <text evidence="2">The sequence shown here is derived from an EMBL/GenBank/DDBJ whole genome shotgun (WGS) entry which is preliminary data.</text>
</comment>